<proteinExistence type="predicted"/>
<comment type="caution">
    <text evidence="1">The sequence shown here is derived from an EMBL/GenBank/DDBJ whole genome shotgun (WGS) entry which is preliminary data.</text>
</comment>
<dbReference type="NCBIfam" id="TIGR02834">
    <property type="entry name" value="spo_ytxC"/>
    <property type="match status" value="1"/>
</dbReference>
<dbReference type="InterPro" id="IPR014199">
    <property type="entry name" value="Spore_YtxC"/>
</dbReference>
<accession>A0A401UR85</accession>
<dbReference type="RefSeq" id="WP_125004330.1">
    <property type="nucleotide sequence ID" value="NZ_BHYK01000025.1"/>
</dbReference>
<dbReference type="Proteomes" id="UP000287872">
    <property type="component" value="Unassembled WGS sequence"/>
</dbReference>
<gene>
    <name evidence="1" type="ORF">Ctaglu_36310</name>
</gene>
<evidence type="ECO:0000313" key="2">
    <source>
        <dbReference type="Proteomes" id="UP000287872"/>
    </source>
</evidence>
<sequence>MLLLTVVYNSSMECIIGEIKDIKKCFEHKKMILGIAECIIEDTHFIKFFCGDDNLSDSSIKMFNLNIANMLYKIVIREFCKKEINDFLTETYFFLGYDELKQVKPRIQEALLNEGSIAGPNAVYCMNRKNSIMDKITKCIEENKEINISGFLTFRTKALKTDLECMVDKVVEEYMVEKEYNEFIKLLKYFVDIQESKVDEINILIEKNGEYYLRDEQGNDLAGDMLMELPKVKFDSKENTEELIISTMITSAPKKIIIHCAHNCKNKELLQTISKVFVDKVYYCEECTACEKIKNSIKLR</sequence>
<reference evidence="1 2" key="1">
    <citation type="submission" date="2018-11" db="EMBL/GenBank/DDBJ databases">
        <title>Genome sequencing and assembly of Clostridium tagluense strain A121.</title>
        <authorList>
            <person name="Murakami T."/>
            <person name="Segawa T."/>
            <person name="Shcherbakova V.A."/>
            <person name="Mori H."/>
            <person name="Yoshimura Y."/>
        </authorList>
    </citation>
    <scope>NUCLEOTIDE SEQUENCE [LARGE SCALE GENOMIC DNA]</scope>
    <source>
        <strain evidence="1 2">A121</strain>
    </source>
</reference>
<dbReference type="EMBL" id="BHYK01000025">
    <property type="protein sequence ID" value="GCD12008.1"/>
    <property type="molecule type" value="Genomic_DNA"/>
</dbReference>
<keyword evidence="2" id="KW-1185">Reference proteome</keyword>
<dbReference type="Pfam" id="PF08812">
    <property type="entry name" value="YtxC"/>
    <property type="match status" value="1"/>
</dbReference>
<evidence type="ECO:0000313" key="1">
    <source>
        <dbReference type="EMBL" id="GCD12008.1"/>
    </source>
</evidence>
<dbReference type="AlphaFoldDB" id="A0A401UR85"/>
<protein>
    <submittedName>
        <fullName evidence="1">Sporulation protein</fullName>
    </submittedName>
</protein>
<name>A0A401UR85_9CLOT</name>
<dbReference type="OrthoDB" id="2986513at2"/>
<organism evidence="1 2">
    <name type="scientific">Clostridium tagluense</name>
    <dbReference type="NCBI Taxonomy" id="360422"/>
    <lineage>
        <taxon>Bacteria</taxon>
        <taxon>Bacillati</taxon>
        <taxon>Bacillota</taxon>
        <taxon>Clostridia</taxon>
        <taxon>Eubacteriales</taxon>
        <taxon>Clostridiaceae</taxon>
        <taxon>Clostridium</taxon>
    </lineage>
</organism>